<protein>
    <submittedName>
        <fullName evidence="2">Uncharacterized protein</fullName>
    </submittedName>
</protein>
<feature type="transmembrane region" description="Helical" evidence="1">
    <location>
        <begin position="7"/>
        <end position="24"/>
    </location>
</feature>
<keyword evidence="1" id="KW-1133">Transmembrane helix</keyword>
<keyword evidence="3" id="KW-1185">Reference proteome</keyword>
<evidence type="ECO:0000313" key="2">
    <source>
        <dbReference type="EMBL" id="MDN0076079.1"/>
    </source>
</evidence>
<name>A0ABT7XQL1_9NEIS</name>
<evidence type="ECO:0000256" key="1">
    <source>
        <dbReference type="SAM" id="Phobius"/>
    </source>
</evidence>
<evidence type="ECO:0000313" key="3">
    <source>
        <dbReference type="Proteomes" id="UP001168540"/>
    </source>
</evidence>
<gene>
    <name evidence="2" type="ORF">QU481_14410</name>
</gene>
<accession>A0ABT7XQL1</accession>
<sequence length="68" mass="7394">MKNKIIVAYVGFGILYALYAWIFGDTAHKSFAYNLGQGLVWPAVMFPSLGKIMGAIIIVAFVAVITVL</sequence>
<dbReference type="EMBL" id="JAUEDK010000025">
    <property type="protein sequence ID" value="MDN0076079.1"/>
    <property type="molecule type" value="Genomic_DNA"/>
</dbReference>
<comment type="caution">
    <text evidence="2">The sequence shown here is derived from an EMBL/GenBank/DDBJ whole genome shotgun (WGS) entry which is preliminary data.</text>
</comment>
<reference evidence="2" key="1">
    <citation type="submission" date="2023-06" db="EMBL/GenBank/DDBJ databases">
        <authorList>
            <person name="Zhang S."/>
        </authorList>
    </citation>
    <scope>NUCLEOTIDE SEQUENCE</scope>
    <source>
        <strain evidence="2">SG2303</strain>
    </source>
</reference>
<dbReference type="Proteomes" id="UP001168540">
    <property type="component" value="Unassembled WGS sequence"/>
</dbReference>
<keyword evidence="1" id="KW-0812">Transmembrane</keyword>
<organism evidence="2 3">
    <name type="scientific">Crenobacter oryzisoli</name>
    <dbReference type="NCBI Taxonomy" id="3056844"/>
    <lineage>
        <taxon>Bacteria</taxon>
        <taxon>Pseudomonadati</taxon>
        <taxon>Pseudomonadota</taxon>
        <taxon>Betaproteobacteria</taxon>
        <taxon>Neisseriales</taxon>
        <taxon>Neisseriaceae</taxon>
        <taxon>Crenobacter</taxon>
    </lineage>
</organism>
<keyword evidence="1" id="KW-0472">Membrane</keyword>
<proteinExistence type="predicted"/>
<feature type="transmembrane region" description="Helical" evidence="1">
    <location>
        <begin position="44"/>
        <end position="67"/>
    </location>
</feature>
<dbReference type="RefSeq" id="WP_289830726.1">
    <property type="nucleotide sequence ID" value="NZ_JAUEDK010000025.1"/>
</dbReference>